<sequence length="440" mass="49894">MLRWAWRSAGWTASLVTSAMLSQLPQVIATPISNALLPKEHLHYTENGHFIHLKHGQTYYQLLEPIDEDSSHEHSEEEDELIACKLESSSEDCEKILDEIPPCGISSPNDAKNCETKLPLVIFLHGVNLFGFVWDPFAKLLSKRGYRVLTFDFYGHGYSAIPDVDYTSDVLCEQVEELVTRLELADLQSKHREQEVYVVGHSMGGLIASEFTARHGDVVTKLILLNSVGLPVNTRAHLIPGIVHFSLVLFRHITWFDSILLRLGQIIGTHTRMLGMTHHDILEAAHSLSEEISKKSNLNPFSLIFRSAHRINSAQLRGFSTIRRQLSNSHRRYHDRINYVTQSLRGLSFVVKAWMYQCSLSVERGRVWLSLLRNLPLIDARRHETFSKIAEKKTPLLLIWGNDDSILPSSLVAQFQRTLNAISAVFASNGTPWIDPTFSI</sequence>
<keyword evidence="4" id="KW-1185">Reference proteome</keyword>
<proteinExistence type="predicted"/>
<feature type="chain" id="PRO_5015118085" evidence="1">
    <location>
        <begin position="30"/>
        <end position="440"/>
    </location>
</feature>
<feature type="signal peptide" evidence="1">
    <location>
        <begin position="1"/>
        <end position="29"/>
    </location>
</feature>
<evidence type="ECO:0000256" key="1">
    <source>
        <dbReference type="SAM" id="SignalP"/>
    </source>
</evidence>
<dbReference type="PANTHER" id="PTHR43798">
    <property type="entry name" value="MONOACYLGLYCEROL LIPASE"/>
    <property type="match status" value="1"/>
</dbReference>
<organism evidence="3 4">
    <name type="scientific">Planoprotostelium fungivorum</name>
    <dbReference type="NCBI Taxonomy" id="1890364"/>
    <lineage>
        <taxon>Eukaryota</taxon>
        <taxon>Amoebozoa</taxon>
        <taxon>Evosea</taxon>
        <taxon>Variosea</taxon>
        <taxon>Cavosteliida</taxon>
        <taxon>Cavosteliaceae</taxon>
        <taxon>Planoprotostelium</taxon>
    </lineage>
</organism>
<dbReference type="PANTHER" id="PTHR43798:SF33">
    <property type="entry name" value="HYDROLASE, PUTATIVE (AFU_ORTHOLOGUE AFUA_2G14860)-RELATED"/>
    <property type="match status" value="1"/>
</dbReference>
<dbReference type="InterPro" id="IPR000073">
    <property type="entry name" value="AB_hydrolase_1"/>
</dbReference>
<dbReference type="InterPro" id="IPR050266">
    <property type="entry name" value="AB_hydrolase_sf"/>
</dbReference>
<feature type="domain" description="AB hydrolase-1" evidence="2">
    <location>
        <begin position="119"/>
        <end position="420"/>
    </location>
</feature>
<dbReference type="OrthoDB" id="408373at2759"/>
<evidence type="ECO:0000313" key="4">
    <source>
        <dbReference type="Proteomes" id="UP000241769"/>
    </source>
</evidence>
<dbReference type="STRING" id="1890364.A0A2P6NWI3"/>
<dbReference type="Proteomes" id="UP000241769">
    <property type="component" value="Unassembled WGS sequence"/>
</dbReference>
<dbReference type="GO" id="GO:0047372">
    <property type="term" value="F:monoacylglycerol lipase activity"/>
    <property type="evidence" value="ECO:0007669"/>
    <property type="project" value="TreeGrafter"/>
</dbReference>
<keyword evidence="1" id="KW-0732">Signal</keyword>
<dbReference type="Gene3D" id="3.40.50.1820">
    <property type="entry name" value="alpha/beta hydrolase"/>
    <property type="match status" value="1"/>
</dbReference>
<evidence type="ECO:0000313" key="3">
    <source>
        <dbReference type="EMBL" id="PRP88324.1"/>
    </source>
</evidence>
<keyword evidence="3" id="KW-0378">Hydrolase</keyword>
<name>A0A2P6NWI3_9EUKA</name>
<dbReference type="InParanoid" id="A0A2P6NWI3"/>
<dbReference type="GO" id="GO:0046464">
    <property type="term" value="P:acylglycerol catabolic process"/>
    <property type="evidence" value="ECO:0007669"/>
    <property type="project" value="TreeGrafter"/>
</dbReference>
<dbReference type="EMBL" id="MDYQ01000012">
    <property type="protein sequence ID" value="PRP88324.1"/>
    <property type="molecule type" value="Genomic_DNA"/>
</dbReference>
<protein>
    <submittedName>
        <fullName evidence="3">Alpha/beta hydrolase fold protein</fullName>
    </submittedName>
</protein>
<dbReference type="AlphaFoldDB" id="A0A2P6NWI3"/>
<accession>A0A2P6NWI3</accession>
<dbReference type="SUPFAM" id="SSF53474">
    <property type="entry name" value="alpha/beta-Hydrolases"/>
    <property type="match status" value="1"/>
</dbReference>
<dbReference type="InterPro" id="IPR029058">
    <property type="entry name" value="AB_hydrolase_fold"/>
</dbReference>
<dbReference type="Pfam" id="PF00561">
    <property type="entry name" value="Abhydrolase_1"/>
    <property type="match status" value="1"/>
</dbReference>
<dbReference type="PRINTS" id="PR00111">
    <property type="entry name" value="ABHYDROLASE"/>
</dbReference>
<evidence type="ECO:0000259" key="2">
    <source>
        <dbReference type="Pfam" id="PF00561"/>
    </source>
</evidence>
<gene>
    <name evidence="3" type="ORF">PROFUN_03433</name>
</gene>
<comment type="caution">
    <text evidence="3">The sequence shown here is derived from an EMBL/GenBank/DDBJ whole genome shotgun (WGS) entry which is preliminary data.</text>
</comment>
<dbReference type="GO" id="GO:0016020">
    <property type="term" value="C:membrane"/>
    <property type="evidence" value="ECO:0007669"/>
    <property type="project" value="TreeGrafter"/>
</dbReference>
<reference evidence="3 4" key="1">
    <citation type="journal article" date="2018" name="Genome Biol. Evol.">
        <title>Multiple Roots of Fruiting Body Formation in Amoebozoa.</title>
        <authorList>
            <person name="Hillmann F."/>
            <person name="Forbes G."/>
            <person name="Novohradska S."/>
            <person name="Ferling I."/>
            <person name="Riege K."/>
            <person name="Groth M."/>
            <person name="Westermann M."/>
            <person name="Marz M."/>
            <person name="Spaller T."/>
            <person name="Winckler T."/>
            <person name="Schaap P."/>
            <person name="Glockner G."/>
        </authorList>
    </citation>
    <scope>NUCLEOTIDE SEQUENCE [LARGE SCALE GENOMIC DNA]</scope>
    <source>
        <strain evidence="3 4">Jena</strain>
    </source>
</reference>